<accession>A0A9Q0DT50</accession>
<protein>
    <submittedName>
        <fullName evidence="2">Uncharacterized protein</fullName>
    </submittedName>
</protein>
<feature type="non-terminal residue" evidence="2">
    <location>
        <position position="1"/>
    </location>
</feature>
<name>A0A9Q0DT50_9TELE</name>
<feature type="region of interest" description="Disordered" evidence="1">
    <location>
        <begin position="20"/>
        <end position="284"/>
    </location>
</feature>
<evidence type="ECO:0000313" key="2">
    <source>
        <dbReference type="EMBL" id="KAJ3593933.1"/>
    </source>
</evidence>
<reference evidence="2" key="1">
    <citation type="submission" date="2022-07" db="EMBL/GenBank/DDBJ databases">
        <title>Chromosome-level genome of Muraenolepis orangiensis.</title>
        <authorList>
            <person name="Kim J."/>
        </authorList>
    </citation>
    <scope>NUCLEOTIDE SEQUENCE</scope>
    <source>
        <strain evidence="2">KU_S4_2022</strain>
        <tissue evidence="2">Muscle</tissue>
    </source>
</reference>
<dbReference type="Proteomes" id="UP001148018">
    <property type="component" value="Unassembled WGS sequence"/>
</dbReference>
<sequence>MDDMKIGIALQTAIIRSADTKSIVGSGDYSNWGRRRKGTRRLGSPSSPGGGDPKVHAGWGLHPPLGEETQRYTQAGVSILPWGRRPKEYQPGVGRGDKNREPTTHELQKEEGSQGQPGSSRRKRVLRDNQGAPEGRGFSGTTRELQKEEGSQGQPGSSRRKRVLRDNQRAPEGRGFSGTTRDNQGAPEGRGFSGTTRDNQGAPEGRGFSGTTRELQKEEGSQGQPGTTRELQKEEGSQGQPGSSRRKRDQTGRPGTSRWRGEVSPQWAAAAPQRHHHRETLAAI</sequence>
<gene>
    <name evidence="2" type="ORF">NHX12_006266</name>
</gene>
<comment type="caution">
    <text evidence="2">The sequence shown here is derived from an EMBL/GenBank/DDBJ whole genome shotgun (WGS) entry which is preliminary data.</text>
</comment>
<proteinExistence type="predicted"/>
<organism evidence="2 3">
    <name type="scientific">Muraenolepis orangiensis</name>
    <name type="common">Patagonian moray cod</name>
    <dbReference type="NCBI Taxonomy" id="630683"/>
    <lineage>
        <taxon>Eukaryota</taxon>
        <taxon>Metazoa</taxon>
        <taxon>Chordata</taxon>
        <taxon>Craniata</taxon>
        <taxon>Vertebrata</taxon>
        <taxon>Euteleostomi</taxon>
        <taxon>Actinopterygii</taxon>
        <taxon>Neopterygii</taxon>
        <taxon>Teleostei</taxon>
        <taxon>Neoteleostei</taxon>
        <taxon>Acanthomorphata</taxon>
        <taxon>Zeiogadaria</taxon>
        <taxon>Gadariae</taxon>
        <taxon>Gadiformes</taxon>
        <taxon>Muraenolepidoidei</taxon>
        <taxon>Muraenolepididae</taxon>
        <taxon>Muraenolepis</taxon>
    </lineage>
</organism>
<evidence type="ECO:0000313" key="3">
    <source>
        <dbReference type="Proteomes" id="UP001148018"/>
    </source>
</evidence>
<evidence type="ECO:0000256" key="1">
    <source>
        <dbReference type="SAM" id="MobiDB-lite"/>
    </source>
</evidence>
<keyword evidence="3" id="KW-1185">Reference proteome</keyword>
<feature type="compositionally biased region" description="Basic and acidic residues" evidence="1">
    <location>
        <begin position="95"/>
        <end position="112"/>
    </location>
</feature>
<dbReference type="EMBL" id="JANIIK010000112">
    <property type="protein sequence ID" value="KAJ3593933.1"/>
    <property type="molecule type" value="Genomic_DNA"/>
</dbReference>
<dbReference type="AlphaFoldDB" id="A0A9Q0DT50"/>